<dbReference type="VEuPathDB" id="FungiDB:MELLADRAFT_110661"/>
<proteinExistence type="predicted"/>
<feature type="signal peptide" evidence="2">
    <location>
        <begin position="1"/>
        <end position="19"/>
    </location>
</feature>
<evidence type="ECO:0000256" key="2">
    <source>
        <dbReference type="SAM" id="SignalP"/>
    </source>
</evidence>
<feature type="chain" id="PRO_5003315671" description="Secreted protein" evidence="2">
    <location>
        <begin position="20"/>
        <end position="563"/>
    </location>
</feature>
<accession>F4S0J0</accession>
<dbReference type="HOGENOM" id="CLU_484031_0_0_1"/>
<organism evidence="4">
    <name type="scientific">Melampsora larici-populina (strain 98AG31 / pathotype 3-4-7)</name>
    <name type="common">Poplar leaf rust fungus</name>
    <dbReference type="NCBI Taxonomy" id="747676"/>
    <lineage>
        <taxon>Eukaryota</taxon>
        <taxon>Fungi</taxon>
        <taxon>Dikarya</taxon>
        <taxon>Basidiomycota</taxon>
        <taxon>Pucciniomycotina</taxon>
        <taxon>Pucciniomycetes</taxon>
        <taxon>Pucciniales</taxon>
        <taxon>Melampsoraceae</taxon>
        <taxon>Melampsora</taxon>
    </lineage>
</organism>
<sequence length="563" mass="61879">MNIIFLVWLIADLASYSRSGPLRFSSSNQFRSLSIAPCDRDLSVKGAETNYEAYQYKTPNETMSQILPESSRLPDSSGQGMKESIFQRVNKYGELQSSPIGSRSSREKGTEELGDTNDASSEIFINLRGEINDVDRYLDRMRHPPYSTEIRQNKKVSSTSKTRVLKRTLQPRRLVQTKNKLTQDPILNNKTVSVVSSVQEAVRTIESSMNRFDEIAKNFINPKVSAATLKKAADEGLVIETGEGFPRQVLASATSNPEAAQRALAVIRDEVPKIIAKIVLANKNLIGGIVGGDKKLISTRLFSPSLTAIGNKLNLEQRTAVDQSKKELDAKTRSIDTQMLILQNQASTPKRLKVAATSALALEAEQIFHREVLVSAASDSKAAVSALLEVAENGPKCETCKKTYQSLYHYSSGLINIIRNSDDETKVKTSLQSIIEGHTKVVAATLKLIQLTSNSSTNLVATEKEFKKANVTLDKTPLLDSKTHDNHVEVVNQDDKTNQKESKPVTAQNHQHSIPIQDNNLSQPANATSKDLVHLLDSELTELISNGTSTKAHSSVLTIPKSA</sequence>
<dbReference type="GeneID" id="18924149"/>
<feature type="region of interest" description="Disordered" evidence="1">
    <location>
        <begin position="492"/>
        <end position="524"/>
    </location>
</feature>
<evidence type="ECO:0000256" key="1">
    <source>
        <dbReference type="SAM" id="MobiDB-lite"/>
    </source>
</evidence>
<feature type="compositionally biased region" description="Polar residues" evidence="1">
    <location>
        <begin position="505"/>
        <end position="524"/>
    </location>
</feature>
<protein>
    <recommendedName>
        <fullName evidence="5">Secreted protein</fullName>
    </recommendedName>
</protein>
<dbReference type="InParanoid" id="F4S0J0"/>
<reference evidence="4" key="1">
    <citation type="journal article" date="2011" name="Proc. Natl. Acad. Sci. U.S.A.">
        <title>Obligate biotrophy features unraveled by the genomic analysis of rust fungi.</title>
        <authorList>
            <person name="Duplessis S."/>
            <person name="Cuomo C.A."/>
            <person name="Lin Y.-C."/>
            <person name="Aerts A."/>
            <person name="Tisserant E."/>
            <person name="Veneault-Fourrey C."/>
            <person name="Joly D.L."/>
            <person name="Hacquard S."/>
            <person name="Amselem J."/>
            <person name="Cantarel B.L."/>
            <person name="Chiu R."/>
            <person name="Coutinho P.M."/>
            <person name="Feau N."/>
            <person name="Field M."/>
            <person name="Frey P."/>
            <person name="Gelhaye E."/>
            <person name="Goldberg J."/>
            <person name="Grabherr M.G."/>
            <person name="Kodira C.D."/>
            <person name="Kohler A."/>
            <person name="Kuees U."/>
            <person name="Lindquist E.A."/>
            <person name="Lucas S.M."/>
            <person name="Mago R."/>
            <person name="Mauceli E."/>
            <person name="Morin E."/>
            <person name="Murat C."/>
            <person name="Pangilinan J.L."/>
            <person name="Park R."/>
            <person name="Pearson M."/>
            <person name="Quesneville H."/>
            <person name="Rouhier N."/>
            <person name="Sakthikumar S."/>
            <person name="Salamov A.A."/>
            <person name="Schmutz J."/>
            <person name="Selles B."/>
            <person name="Shapiro H."/>
            <person name="Tanguay P."/>
            <person name="Tuskan G.A."/>
            <person name="Henrissat B."/>
            <person name="Van de Peer Y."/>
            <person name="Rouze P."/>
            <person name="Ellis J.G."/>
            <person name="Dodds P.N."/>
            <person name="Schein J.E."/>
            <person name="Zhong S."/>
            <person name="Hamelin R.C."/>
            <person name="Grigoriev I.V."/>
            <person name="Szabo L.J."/>
            <person name="Martin F."/>
        </authorList>
    </citation>
    <scope>NUCLEOTIDE SEQUENCE [LARGE SCALE GENOMIC DNA]</scope>
    <source>
        <strain evidence="4">98AG31 / pathotype 3-4-7</strain>
    </source>
</reference>
<feature type="compositionally biased region" description="Basic and acidic residues" evidence="1">
    <location>
        <begin position="492"/>
        <end position="503"/>
    </location>
</feature>
<dbReference type="RefSeq" id="XP_007414876.1">
    <property type="nucleotide sequence ID" value="XM_007414814.1"/>
</dbReference>
<evidence type="ECO:0000313" key="4">
    <source>
        <dbReference type="Proteomes" id="UP000001072"/>
    </source>
</evidence>
<dbReference type="OrthoDB" id="2503271at2759"/>
<evidence type="ECO:0000313" key="3">
    <source>
        <dbReference type="EMBL" id="EGG01776.1"/>
    </source>
</evidence>
<evidence type="ECO:0008006" key="5">
    <source>
        <dbReference type="Google" id="ProtNLM"/>
    </source>
</evidence>
<dbReference type="AlphaFoldDB" id="F4S0J0"/>
<dbReference type="KEGG" id="mlr:MELLADRAFT_110661"/>
<name>F4S0J0_MELLP</name>
<keyword evidence="2" id="KW-0732">Signal</keyword>
<feature type="region of interest" description="Disordered" evidence="1">
    <location>
        <begin position="96"/>
        <end position="117"/>
    </location>
</feature>
<dbReference type="eggNOG" id="ENOG502QPJP">
    <property type="taxonomic scope" value="Eukaryota"/>
</dbReference>
<dbReference type="Proteomes" id="UP000001072">
    <property type="component" value="Unassembled WGS sequence"/>
</dbReference>
<keyword evidence="4" id="KW-1185">Reference proteome</keyword>
<dbReference type="EMBL" id="GL883135">
    <property type="protein sequence ID" value="EGG01776.1"/>
    <property type="molecule type" value="Genomic_DNA"/>
</dbReference>
<gene>
    <name evidence="3" type="ORF">MELLADRAFT_110661</name>
</gene>